<dbReference type="eggNOG" id="ENOG502QR13">
    <property type="taxonomic scope" value="Eukaryota"/>
</dbReference>
<dbReference type="Proteomes" id="UP000054988">
    <property type="component" value="Unassembled WGS sequence"/>
</dbReference>
<sequence>MAPPKHGQWSANFQHPQASAYSQPRLNTFSSQNSLNGSPYPTGSIRGTTGPSISDKFSLSPDPKTWGSDVSGKHPEPDDFLHVPDPVRDRKNDQGANIFTSRGLSNVGCLCILVTGIVALFAGYPVISYVSRHDMSFRGGFNLGGINASGQVPEIQGNRGLIDVDTPADAYTFKSMNDGADMQLVFSDEFNKDGRTFYPGDDPYWEAVDIHYWGTNNLEWYDPEAITTANGSLKITMSKKRTHDLDYQGGMMSTWNKFCFTGGTVVARVILPGMSNVPGLWPAIWSMGNLGRAGYGATLEGMWPYTYDACDVGTLKNQTQNGKPYLGAVTNLPSYCLLNSHIVLATVDGDAKYGGSLSYLPGQKLSRCTCPGESHPGPVHEDGSYVGRAAPEIDMFEAQVGGNFATDTNPRVGEVSQSGQWAPFNYKYEWFDTPENLIINDPDITVLNGYKGGIFQQATSCVSKTNQKCYSQEPNPCYSIYAFEYRPGYNEGYITWQSDGKQVCTVRGAGLGADTRVDLSARPVPMEPMYLLTNLGMSHNFGDVDFENLVFPVSMYVDYIRVYQRPDSINIGCDPKDFPTKAYIDEYIEAYTNANLTTWRDDYKQPFPKNKLIDQC</sequence>
<evidence type="ECO:0000256" key="5">
    <source>
        <dbReference type="ARBA" id="ARBA00022989"/>
    </source>
</evidence>
<comment type="subcellular location">
    <subcellularLocation>
        <location evidence="1">Membrane</location>
        <topology evidence="1">Single-pass type II membrane protein</topology>
    </subcellularLocation>
</comment>
<keyword evidence="3 10" id="KW-0812">Transmembrane</keyword>
<dbReference type="Pfam" id="PF03935">
    <property type="entry name" value="SKN1_KRE6_Sbg1"/>
    <property type="match status" value="1"/>
</dbReference>
<feature type="transmembrane region" description="Helical" evidence="10">
    <location>
        <begin position="107"/>
        <end position="127"/>
    </location>
</feature>
<comment type="similarity">
    <text evidence="2">Belongs to the SKN1/KRE6 family.</text>
</comment>
<evidence type="ECO:0000256" key="7">
    <source>
        <dbReference type="ARBA" id="ARBA00023180"/>
    </source>
</evidence>
<dbReference type="GO" id="GO:0005789">
    <property type="term" value="C:endoplasmic reticulum membrane"/>
    <property type="evidence" value="ECO:0007669"/>
    <property type="project" value="TreeGrafter"/>
</dbReference>
<proteinExistence type="inferred from homology"/>
<name>A0A0W0FV69_MONRR</name>
<dbReference type="InterPro" id="IPR000757">
    <property type="entry name" value="Beta-glucanase-like"/>
</dbReference>
<evidence type="ECO:0000256" key="1">
    <source>
        <dbReference type="ARBA" id="ARBA00004606"/>
    </source>
</evidence>
<keyword evidence="6 10" id="KW-0472">Membrane</keyword>
<dbReference type="PROSITE" id="PS51762">
    <property type="entry name" value="GH16_2"/>
    <property type="match status" value="1"/>
</dbReference>
<evidence type="ECO:0000256" key="10">
    <source>
        <dbReference type="SAM" id="Phobius"/>
    </source>
</evidence>
<accession>A0A0W0FV69</accession>
<keyword evidence="7" id="KW-0325">Glycoprotein</keyword>
<evidence type="ECO:0000256" key="6">
    <source>
        <dbReference type="ARBA" id="ARBA00023136"/>
    </source>
</evidence>
<evidence type="ECO:0000256" key="2">
    <source>
        <dbReference type="ARBA" id="ARBA00010962"/>
    </source>
</evidence>
<feature type="region of interest" description="Disordered" evidence="9">
    <location>
        <begin position="1"/>
        <end position="88"/>
    </location>
</feature>
<dbReference type="GO" id="GO:0006078">
    <property type="term" value="P:(1-&gt;6)-beta-D-glucan biosynthetic process"/>
    <property type="evidence" value="ECO:0007669"/>
    <property type="project" value="TreeGrafter"/>
</dbReference>
<keyword evidence="8" id="KW-0961">Cell wall biogenesis/degradation</keyword>
<keyword evidence="4" id="KW-0735">Signal-anchor</keyword>
<evidence type="ECO:0000256" key="8">
    <source>
        <dbReference type="ARBA" id="ARBA00023316"/>
    </source>
</evidence>
<dbReference type="SUPFAM" id="SSF49899">
    <property type="entry name" value="Concanavalin A-like lectins/glucanases"/>
    <property type="match status" value="1"/>
</dbReference>
<evidence type="ECO:0000313" key="13">
    <source>
        <dbReference type="Proteomes" id="UP000054988"/>
    </source>
</evidence>
<keyword evidence="5 10" id="KW-1133">Transmembrane helix</keyword>
<evidence type="ECO:0000259" key="11">
    <source>
        <dbReference type="PROSITE" id="PS51762"/>
    </source>
</evidence>
<dbReference type="AlphaFoldDB" id="A0A0W0FV69"/>
<evidence type="ECO:0000256" key="4">
    <source>
        <dbReference type="ARBA" id="ARBA00022968"/>
    </source>
</evidence>
<evidence type="ECO:0000313" key="12">
    <source>
        <dbReference type="EMBL" id="KTB40056.1"/>
    </source>
</evidence>
<feature type="domain" description="GH16" evidence="11">
    <location>
        <begin position="164"/>
        <end position="568"/>
    </location>
</feature>
<dbReference type="FunFam" id="2.60.120.200:FF:000135">
    <property type="entry name" value="Related to KRE6-glucan synthase subunit"/>
    <property type="match status" value="1"/>
</dbReference>
<comment type="caution">
    <text evidence="12">The sequence shown here is derived from an EMBL/GenBank/DDBJ whole genome shotgun (WGS) entry which is preliminary data.</text>
</comment>
<dbReference type="EMBL" id="LATX01001611">
    <property type="protein sequence ID" value="KTB40056.1"/>
    <property type="molecule type" value="Genomic_DNA"/>
</dbReference>
<reference evidence="12 13" key="1">
    <citation type="submission" date="2015-12" db="EMBL/GenBank/DDBJ databases">
        <title>Draft genome sequence of Moniliophthora roreri, the causal agent of frosty pod rot of cacao.</title>
        <authorList>
            <person name="Aime M.C."/>
            <person name="Diaz-Valderrama J.R."/>
            <person name="Kijpornyongpan T."/>
            <person name="Phillips-Mora W."/>
        </authorList>
    </citation>
    <scope>NUCLEOTIDE SEQUENCE [LARGE SCALE GENOMIC DNA]</scope>
    <source>
        <strain evidence="12 13">MCA 2952</strain>
    </source>
</reference>
<dbReference type="Gene3D" id="2.60.120.200">
    <property type="match status" value="2"/>
</dbReference>
<feature type="compositionally biased region" description="Basic and acidic residues" evidence="9">
    <location>
        <begin position="71"/>
        <end position="88"/>
    </location>
</feature>
<dbReference type="InterPro" id="IPR013320">
    <property type="entry name" value="ConA-like_dom_sf"/>
</dbReference>
<dbReference type="PANTHER" id="PTHR31361">
    <property type="entry name" value="BETA-GLUCAN SYNTHESIS-ASSOCIATED PROTEIN KRE6-RELATED"/>
    <property type="match status" value="1"/>
</dbReference>
<dbReference type="InterPro" id="IPR005629">
    <property type="entry name" value="Skn1/Kre6/Sbg1"/>
</dbReference>
<protein>
    <recommendedName>
        <fullName evidence="11">GH16 domain-containing protein</fullName>
    </recommendedName>
</protein>
<organism evidence="12 13">
    <name type="scientific">Moniliophthora roreri</name>
    <name type="common">Frosty pod rot fungus</name>
    <name type="synonym">Monilia roreri</name>
    <dbReference type="NCBI Taxonomy" id="221103"/>
    <lineage>
        <taxon>Eukaryota</taxon>
        <taxon>Fungi</taxon>
        <taxon>Dikarya</taxon>
        <taxon>Basidiomycota</taxon>
        <taxon>Agaricomycotina</taxon>
        <taxon>Agaricomycetes</taxon>
        <taxon>Agaricomycetidae</taxon>
        <taxon>Agaricales</taxon>
        <taxon>Marasmiineae</taxon>
        <taxon>Marasmiaceae</taxon>
        <taxon>Moniliophthora</taxon>
    </lineage>
</organism>
<gene>
    <name evidence="12" type="ORF">WG66_7338</name>
</gene>
<dbReference type="GO" id="GO:0031505">
    <property type="term" value="P:fungal-type cell wall organization"/>
    <property type="evidence" value="ECO:0007669"/>
    <property type="project" value="TreeGrafter"/>
</dbReference>
<evidence type="ECO:0000256" key="3">
    <source>
        <dbReference type="ARBA" id="ARBA00022692"/>
    </source>
</evidence>
<feature type="compositionally biased region" description="Polar residues" evidence="9">
    <location>
        <begin position="9"/>
        <end position="57"/>
    </location>
</feature>
<dbReference type="PANTHER" id="PTHR31361:SF1">
    <property type="entry name" value="BETA-GLUCAN SYNTHESIS-ASSOCIATED PROTEIN KRE6-RELATED"/>
    <property type="match status" value="1"/>
</dbReference>
<dbReference type="GO" id="GO:0015926">
    <property type="term" value="F:glucosidase activity"/>
    <property type="evidence" value="ECO:0007669"/>
    <property type="project" value="TreeGrafter"/>
</dbReference>
<evidence type="ECO:0000256" key="9">
    <source>
        <dbReference type="SAM" id="MobiDB-lite"/>
    </source>
</evidence>
<dbReference type="GO" id="GO:0005886">
    <property type="term" value="C:plasma membrane"/>
    <property type="evidence" value="ECO:0007669"/>
    <property type="project" value="TreeGrafter"/>
</dbReference>